<dbReference type="EMBL" id="BAABIQ010000028">
    <property type="protein sequence ID" value="GAA4790798.1"/>
    <property type="molecule type" value="Genomic_DNA"/>
</dbReference>
<proteinExistence type="predicted"/>
<accession>A0ABP9B5S5</accession>
<dbReference type="SUPFAM" id="SSF52540">
    <property type="entry name" value="P-loop containing nucleoside triphosphate hydrolases"/>
    <property type="match status" value="1"/>
</dbReference>
<reference evidence="2" key="1">
    <citation type="journal article" date="2019" name="Int. J. Syst. Evol. Microbiol.">
        <title>The Global Catalogue of Microorganisms (GCM) 10K type strain sequencing project: providing services to taxonomists for standard genome sequencing and annotation.</title>
        <authorList>
            <consortium name="The Broad Institute Genomics Platform"/>
            <consortium name="The Broad Institute Genome Sequencing Center for Infectious Disease"/>
            <person name="Wu L."/>
            <person name="Ma J."/>
        </authorList>
    </citation>
    <scope>NUCLEOTIDE SEQUENCE [LARGE SCALE GENOMIC DNA]</scope>
    <source>
        <strain evidence="2">JCM 18200</strain>
    </source>
</reference>
<dbReference type="Proteomes" id="UP001501411">
    <property type="component" value="Unassembled WGS sequence"/>
</dbReference>
<keyword evidence="2" id="KW-1185">Reference proteome</keyword>
<evidence type="ECO:0000313" key="1">
    <source>
        <dbReference type="EMBL" id="GAA4790798.1"/>
    </source>
</evidence>
<sequence length="231" mass="25629">MILEAEGFTVNSGTDWPLKDMGVMEQAFPAGIFPLGAIHEFISNDTEQASASAGFIACLIGRLMQQKGPCLWVSLGKRLFPPSLSAFGVAPDRVFFVNLSQEKDALWVIEEALKCPSIAAVVGEIHDLDLTASRRLQLAVEQSHVTGFLHRYRPRRMNNMGCVARWNVKPMSSIVSGRLPGIGHPLWHVELQKIRNGKPGSWQMGWKEDTFFYEEQPLGVTDNVYGRTGTS</sequence>
<protein>
    <recommendedName>
        <fullName evidence="3">Error-prone repair protein ImuA</fullName>
    </recommendedName>
</protein>
<dbReference type="PIRSF" id="PIRSF034285">
    <property type="entry name" value="UCP034285"/>
    <property type="match status" value="1"/>
</dbReference>
<dbReference type="InterPro" id="IPR027417">
    <property type="entry name" value="P-loop_NTPase"/>
</dbReference>
<evidence type="ECO:0000313" key="2">
    <source>
        <dbReference type="Proteomes" id="UP001501411"/>
    </source>
</evidence>
<name>A0ABP9B5S5_9SPHI</name>
<comment type="caution">
    <text evidence="1">The sequence shown here is derived from an EMBL/GenBank/DDBJ whole genome shotgun (WGS) entry which is preliminary data.</text>
</comment>
<dbReference type="InterPro" id="IPR017026">
    <property type="entry name" value="ImuA"/>
</dbReference>
<dbReference type="Gene3D" id="3.40.50.300">
    <property type="entry name" value="P-loop containing nucleotide triphosphate hydrolases"/>
    <property type="match status" value="1"/>
</dbReference>
<organism evidence="1 2">
    <name type="scientific">Olivibacter ginsenosidimutans</name>
    <dbReference type="NCBI Taxonomy" id="1176537"/>
    <lineage>
        <taxon>Bacteria</taxon>
        <taxon>Pseudomonadati</taxon>
        <taxon>Bacteroidota</taxon>
        <taxon>Sphingobacteriia</taxon>
        <taxon>Sphingobacteriales</taxon>
        <taxon>Sphingobacteriaceae</taxon>
        <taxon>Olivibacter</taxon>
    </lineage>
</organism>
<evidence type="ECO:0008006" key="3">
    <source>
        <dbReference type="Google" id="ProtNLM"/>
    </source>
</evidence>
<gene>
    <name evidence="1" type="ORF">GCM10023231_18350</name>
</gene>